<organism evidence="2 3">
    <name type="scientific">Plastoroseomonas arctica</name>
    <dbReference type="NCBI Taxonomy" id="1509237"/>
    <lineage>
        <taxon>Bacteria</taxon>
        <taxon>Pseudomonadati</taxon>
        <taxon>Pseudomonadota</taxon>
        <taxon>Alphaproteobacteria</taxon>
        <taxon>Acetobacterales</taxon>
        <taxon>Acetobacteraceae</taxon>
        <taxon>Plastoroseomonas</taxon>
    </lineage>
</organism>
<dbReference type="PANTHER" id="PTHR46637">
    <property type="entry name" value="TIS1421-TRANSPOSASE PROTEIN A"/>
    <property type="match status" value="1"/>
</dbReference>
<gene>
    <name evidence="2" type="ORF">GXW79_06240</name>
</gene>
<sequence>MQPAPRYTPRRPAAALTDAEWAILAPHFTRADHAPGRPLSADARTRMDAFLHLAVTGAPWRAAPAAAGKPNTVARHFVRLAEAGLWSRLLEAVAKPNAPPGLRAMDYWICRLARRAMRVLGMRGLALARRLGRLTALPMLPWFLPDPDLSQTIQAVILSELRKLPDQRPPPGLLAGLGRCLRNAAGRATWSRQFAPP</sequence>
<dbReference type="Pfam" id="PF13340">
    <property type="entry name" value="DUF4096"/>
    <property type="match status" value="1"/>
</dbReference>
<evidence type="ECO:0000259" key="1">
    <source>
        <dbReference type="Pfam" id="PF13340"/>
    </source>
</evidence>
<feature type="domain" description="Insertion element IS402-like" evidence="1">
    <location>
        <begin position="16"/>
        <end position="89"/>
    </location>
</feature>
<dbReference type="InterPro" id="IPR025161">
    <property type="entry name" value="IS402-like_dom"/>
</dbReference>
<dbReference type="PANTHER" id="PTHR46637:SF1">
    <property type="entry name" value="BLL5188 PROTEIN"/>
    <property type="match status" value="1"/>
</dbReference>
<dbReference type="RefSeq" id="WP_211873495.1">
    <property type="nucleotide sequence ID" value="NZ_JAAEDH010000005.1"/>
</dbReference>
<dbReference type="Proteomes" id="UP001196068">
    <property type="component" value="Unassembled WGS sequence"/>
</dbReference>
<reference evidence="2" key="1">
    <citation type="submission" date="2020-01" db="EMBL/GenBank/DDBJ databases">
        <authorList>
            <person name="Rat A."/>
        </authorList>
    </citation>
    <scope>NUCLEOTIDE SEQUENCE</scope>
    <source>
        <strain evidence="2">LMG 28251</strain>
    </source>
</reference>
<reference evidence="2" key="2">
    <citation type="journal article" date="2021" name="Syst. Appl. Microbiol.">
        <title>Roseomonas hellenica sp. nov., isolated from roots of wild-growing Alkanna tinctoria.</title>
        <authorList>
            <person name="Rat A."/>
            <person name="Naranjo H.D."/>
            <person name="Lebbe L."/>
            <person name="Cnockaert M."/>
            <person name="Krigas N."/>
            <person name="Grigoriadou K."/>
            <person name="Maloupa E."/>
            <person name="Willems A."/>
        </authorList>
    </citation>
    <scope>NUCLEOTIDE SEQUENCE</scope>
    <source>
        <strain evidence="2">LMG 28251</strain>
    </source>
</reference>
<dbReference type="InterPro" id="IPR052909">
    <property type="entry name" value="Transposase_6_like"/>
</dbReference>
<evidence type="ECO:0000313" key="2">
    <source>
        <dbReference type="EMBL" id="MBR0654674.1"/>
    </source>
</evidence>
<keyword evidence="3" id="KW-1185">Reference proteome</keyword>
<name>A0AAF1KI34_9PROT</name>
<proteinExistence type="predicted"/>
<evidence type="ECO:0000313" key="3">
    <source>
        <dbReference type="Proteomes" id="UP001196068"/>
    </source>
</evidence>
<protein>
    <submittedName>
        <fullName evidence="2">Transposase</fullName>
    </submittedName>
</protein>
<dbReference type="AlphaFoldDB" id="A0AAF1KI34"/>
<dbReference type="EMBL" id="JAAEDH010000005">
    <property type="protein sequence ID" value="MBR0654674.1"/>
    <property type="molecule type" value="Genomic_DNA"/>
</dbReference>
<accession>A0AAF1KI34</accession>
<comment type="caution">
    <text evidence="2">The sequence shown here is derived from an EMBL/GenBank/DDBJ whole genome shotgun (WGS) entry which is preliminary data.</text>
</comment>